<evidence type="ECO:0000256" key="1">
    <source>
        <dbReference type="SAM" id="MobiDB-lite"/>
    </source>
</evidence>
<dbReference type="OrthoDB" id="9809781at2"/>
<keyword evidence="3" id="KW-1185">Reference proteome</keyword>
<name>A0A165NXF9_9BACL</name>
<dbReference type="AlphaFoldDB" id="A0A165NXF9"/>
<feature type="region of interest" description="Disordered" evidence="1">
    <location>
        <begin position="181"/>
        <end position="225"/>
    </location>
</feature>
<sequence length="382" mass="43320">MKKILFVLTVFISIYTCYLTTVEAAVKKESVNVEYIDDQSKYGSLGYIVNVGEKSGTLVFKIEKGENNISWEKMRAIKARPGFYLTSDPYKNYVSDQFSSFSPWLSENYGTQDMIWVDIEQPTNHLIAATYIDKPKNDSGIYYLWGPMSTTKAKVSPYKITANFVEGVDVVKELIANNGDLEEKEPVTPVPPSTQKPSEPIKPIPSKPSNPKPVPSKPSPKPTPKVTYYWNGQEVKKGQVGKITVKKDINLWKREKNKLKFVRVLKKGTSFRVYGYDKKYGGQFHLGAQHYITNMPKHVKYEKLPKTLSTSPVTKLKGTLTINKNTNLWKRENNKLVKVKVLKKGQKLKIEGYDPRFGGQYVVVGGKTFVTNTKGYITFKKG</sequence>
<feature type="compositionally biased region" description="Pro residues" evidence="1">
    <location>
        <begin position="188"/>
        <end position="223"/>
    </location>
</feature>
<comment type="caution">
    <text evidence="2">The sequence shown here is derived from an EMBL/GenBank/DDBJ whole genome shotgun (WGS) entry which is preliminary data.</text>
</comment>
<organism evidence="2 3">
    <name type="scientific">Fictibacillus phosphorivorans</name>
    <dbReference type="NCBI Taxonomy" id="1221500"/>
    <lineage>
        <taxon>Bacteria</taxon>
        <taxon>Bacillati</taxon>
        <taxon>Bacillota</taxon>
        <taxon>Bacilli</taxon>
        <taxon>Bacillales</taxon>
        <taxon>Fictibacillaceae</taxon>
        <taxon>Fictibacillus</taxon>
    </lineage>
</organism>
<reference evidence="3" key="1">
    <citation type="submission" date="2016-01" db="EMBL/GenBank/DDBJ databases">
        <title>Draft genome of Chromobacterium sp. F49.</title>
        <authorList>
            <person name="Hong K.W."/>
        </authorList>
    </citation>
    <scope>NUCLEOTIDE SEQUENCE [LARGE SCALE GENOMIC DNA]</scope>
    <source>
        <strain evidence="3">P7IIIA</strain>
    </source>
</reference>
<proteinExistence type="predicted"/>
<dbReference type="RefSeq" id="WP_066238647.1">
    <property type="nucleotide sequence ID" value="NZ_LRFC01000006.1"/>
</dbReference>
<gene>
    <name evidence="2" type="ORF">AWM68_17910</name>
</gene>
<evidence type="ECO:0000313" key="3">
    <source>
        <dbReference type="Proteomes" id="UP000076567"/>
    </source>
</evidence>
<protein>
    <submittedName>
        <fullName evidence="2">Uncharacterized protein</fullName>
    </submittedName>
</protein>
<accession>A0A165NXF9</accession>
<dbReference type="EMBL" id="LRFC01000006">
    <property type="protein sequence ID" value="KZE68045.1"/>
    <property type="molecule type" value="Genomic_DNA"/>
</dbReference>
<evidence type="ECO:0000313" key="2">
    <source>
        <dbReference type="EMBL" id="KZE68045.1"/>
    </source>
</evidence>
<dbReference type="Proteomes" id="UP000076567">
    <property type="component" value="Unassembled WGS sequence"/>
</dbReference>